<dbReference type="EMBL" id="NKUF01000083">
    <property type="protein sequence ID" value="PYD60375.1"/>
    <property type="molecule type" value="Genomic_DNA"/>
</dbReference>
<sequence>MPSSRKGFCGIHPAAMYSWLLKVMSTGYIWTGNMPFEHGDVFVPDRDSPPFRAHFSKGRFFDETVAAMHR</sequence>
<proteinExistence type="predicted"/>
<accession>A0A318PNI2</accession>
<dbReference type="AlphaFoldDB" id="A0A318PNI2"/>
<dbReference type="RefSeq" id="WP_110914747.1">
    <property type="nucleotide sequence ID" value="NZ_NKUF01000083.1"/>
</dbReference>
<protein>
    <submittedName>
        <fullName evidence="1">Uncharacterized protein</fullName>
    </submittedName>
</protein>
<reference evidence="1 2" key="1">
    <citation type="submission" date="2017-07" db="EMBL/GenBank/DDBJ databases">
        <title>A draft genome sequence of Gluconacetobacter entanii LTH 4560.</title>
        <authorList>
            <person name="Skraban J."/>
            <person name="Cleenwerck I."/>
            <person name="Vandamme P."/>
            <person name="Trcek J."/>
        </authorList>
    </citation>
    <scope>NUCLEOTIDE SEQUENCE [LARGE SCALE GENOMIC DNA]</scope>
    <source>
        <strain evidence="1 2">LTH 4560</strain>
    </source>
</reference>
<dbReference type="Proteomes" id="UP000248301">
    <property type="component" value="Unassembled WGS sequence"/>
</dbReference>
<evidence type="ECO:0000313" key="2">
    <source>
        <dbReference type="Proteomes" id="UP000248301"/>
    </source>
</evidence>
<organism evidence="1 2">
    <name type="scientific">Gluconacetobacter entanii</name>
    <dbReference type="NCBI Taxonomy" id="108528"/>
    <lineage>
        <taxon>Bacteria</taxon>
        <taxon>Pseudomonadati</taxon>
        <taxon>Pseudomonadota</taxon>
        <taxon>Alphaproteobacteria</taxon>
        <taxon>Acetobacterales</taxon>
        <taxon>Acetobacteraceae</taxon>
        <taxon>Gluconacetobacter</taxon>
    </lineage>
</organism>
<evidence type="ECO:0000313" key="1">
    <source>
        <dbReference type="EMBL" id="PYD60375.1"/>
    </source>
</evidence>
<gene>
    <name evidence="1" type="ORF">CFR72_15900</name>
</gene>
<name>A0A318PNI2_9PROT</name>
<comment type="caution">
    <text evidence="1">The sequence shown here is derived from an EMBL/GenBank/DDBJ whole genome shotgun (WGS) entry which is preliminary data.</text>
</comment>